<sequence>MGSHKLGILQRFLEDLYHYPVPEPGNLMHLFYNQRKNSFIVKCDDHLLSPTIPEDRNLTEYFRPSSISNLITVFVSMLHERRIILTSANLPKLSACVQAANALLYPMQWQHIFVTVLPPHLIDYLHAPMPYVIGVPLSILNTKWIEDLGDVVVYHLDKDRVVTPFDDVESIPAHIEGLFNVENQPSDERGEQISELKRSLKTPNAQFGDGVAHAFLVALVHLIGGYRESLKLPLDGDEQQKITFDAEAFIKSRPSALKPFLHNVLTFQIFQQFIEGRLEMLNSGEGFSDRFEQEVNRYEAIVNSWVRAQYKDWFHNVKPAAAEGRSSTEEGGVHPRLMKVPSPQPCAPDEEEKAEGPIKISGVKFRTCSSSSPR</sequence>
<evidence type="ECO:0000256" key="1">
    <source>
        <dbReference type="ARBA" id="ARBA00004132"/>
    </source>
</evidence>
<evidence type="ECO:0000256" key="2">
    <source>
        <dbReference type="ARBA" id="ARBA00023329"/>
    </source>
</evidence>
<gene>
    <name evidence="5" type="ORF">LAZ67_7003634</name>
</gene>
<reference evidence="5 6" key="1">
    <citation type="submission" date="2022-01" db="EMBL/GenBank/DDBJ databases">
        <title>A chromosomal length assembly of Cordylochernes scorpioides.</title>
        <authorList>
            <person name="Zeh D."/>
            <person name="Zeh J."/>
        </authorList>
    </citation>
    <scope>NUCLEOTIDE SEQUENCE [LARGE SCALE GENOMIC DNA]</scope>
    <source>
        <strain evidence="5">IN4F17</strain>
        <tissue evidence="5">Whole Body</tissue>
    </source>
</reference>
<dbReference type="Pfam" id="PF02141">
    <property type="entry name" value="DENN"/>
    <property type="match status" value="1"/>
</dbReference>
<dbReference type="InterPro" id="IPR001194">
    <property type="entry name" value="cDENN_dom"/>
</dbReference>
<dbReference type="Proteomes" id="UP001235939">
    <property type="component" value="Chromosome 07"/>
</dbReference>
<keyword evidence="2" id="KW-0968">Cytoplasmic vesicle</keyword>
<evidence type="ECO:0000256" key="3">
    <source>
        <dbReference type="SAM" id="MobiDB-lite"/>
    </source>
</evidence>
<comment type="subcellular location">
    <subcellularLocation>
        <location evidence="1">Cytoplasmic vesicle</location>
        <location evidence="1">Clathrin-coated vesicle</location>
    </subcellularLocation>
</comment>
<dbReference type="InterPro" id="IPR037516">
    <property type="entry name" value="Tripartite_DENN"/>
</dbReference>
<feature type="domain" description="UDENN" evidence="4">
    <location>
        <begin position="1"/>
        <end position="286"/>
    </location>
</feature>
<name>A0ABY6KPU9_9ARAC</name>
<dbReference type="PROSITE" id="PS50211">
    <property type="entry name" value="DENN"/>
    <property type="match status" value="1"/>
</dbReference>
<evidence type="ECO:0000313" key="6">
    <source>
        <dbReference type="Proteomes" id="UP001235939"/>
    </source>
</evidence>
<evidence type="ECO:0000259" key="4">
    <source>
        <dbReference type="PROSITE" id="PS50211"/>
    </source>
</evidence>
<dbReference type="PANTHER" id="PTHR13196">
    <property type="entry name" value="DENN DOMAIN-CONTAINING"/>
    <property type="match status" value="1"/>
</dbReference>
<dbReference type="InterPro" id="IPR043153">
    <property type="entry name" value="DENN_C"/>
</dbReference>
<dbReference type="SMART" id="SM00801">
    <property type="entry name" value="dDENN"/>
    <property type="match status" value="1"/>
</dbReference>
<keyword evidence="6" id="KW-1185">Reference proteome</keyword>
<dbReference type="InterPro" id="IPR040032">
    <property type="entry name" value="DENND1A/B/C"/>
</dbReference>
<dbReference type="Gene3D" id="6.10.140.1000">
    <property type="match status" value="1"/>
</dbReference>
<protein>
    <submittedName>
        <fullName evidence="5">DENND1A</fullName>
    </submittedName>
</protein>
<evidence type="ECO:0000313" key="5">
    <source>
        <dbReference type="EMBL" id="UYV70599.1"/>
    </source>
</evidence>
<dbReference type="Pfam" id="PF03455">
    <property type="entry name" value="dDENN"/>
    <property type="match status" value="1"/>
</dbReference>
<dbReference type="InterPro" id="IPR005112">
    <property type="entry name" value="dDENN_dom"/>
</dbReference>
<organism evidence="5 6">
    <name type="scientific">Cordylochernes scorpioides</name>
    <dbReference type="NCBI Taxonomy" id="51811"/>
    <lineage>
        <taxon>Eukaryota</taxon>
        <taxon>Metazoa</taxon>
        <taxon>Ecdysozoa</taxon>
        <taxon>Arthropoda</taxon>
        <taxon>Chelicerata</taxon>
        <taxon>Arachnida</taxon>
        <taxon>Pseudoscorpiones</taxon>
        <taxon>Cheliferoidea</taxon>
        <taxon>Chernetidae</taxon>
        <taxon>Cordylochernes</taxon>
    </lineage>
</organism>
<dbReference type="PANTHER" id="PTHR13196:SF14">
    <property type="entry name" value="UDENN DOMAIN-CONTAINING PROTEIN"/>
    <property type="match status" value="1"/>
</dbReference>
<proteinExistence type="predicted"/>
<feature type="region of interest" description="Disordered" evidence="3">
    <location>
        <begin position="321"/>
        <end position="359"/>
    </location>
</feature>
<dbReference type="Gene3D" id="3.40.50.11500">
    <property type="match status" value="1"/>
</dbReference>
<dbReference type="SMART" id="SM00799">
    <property type="entry name" value="DENN"/>
    <property type="match status" value="1"/>
</dbReference>
<dbReference type="EMBL" id="CP092869">
    <property type="protein sequence ID" value="UYV70599.1"/>
    <property type="molecule type" value="Genomic_DNA"/>
</dbReference>
<accession>A0ABY6KPU9</accession>